<dbReference type="PROSITE" id="PS51257">
    <property type="entry name" value="PROKAR_LIPOPROTEIN"/>
    <property type="match status" value="1"/>
</dbReference>
<evidence type="ECO:0008006" key="3">
    <source>
        <dbReference type="Google" id="ProtNLM"/>
    </source>
</evidence>
<evidence type="ECO:0000313" key="1">
    <source>
        <dbReference type="EMBL" id="QQL49626.1"/>
    </source>
</evidence>
<reference evidence="1 2" key="1">
    <citation type="submission" date="2020-12" db="EMBL/GenBank/DDBJ databases">
        <title>HMF7856_wgs.fasta genome submission.</title>
        <authorList>
            <person name="Kang H."/>
            <person name="Kim H."/>
            <person name="Joh K."/>
        </authorList>
    </citation>
    <scope>NUCLEOTIDE SEQUENCE [LARGE SCALE GENOMIC DNA]</scope>
    <source>
        <strain evidence="1 2">HMF7856</strain>
    </source>
</reference>
<organism evidence="1 2">
    <name type="scientific">Mucilaginibacter ginkgonis</name>
    <dbReference type="NCBI Taxonomy" id="2682091"/>
    <lineage>
        <taxon>Bacteria</taxon>
        <taxon>Pseudomonadati</taxon>
        <taxon>Bacteroidota</taxon>
        <taxon>Sphingobacteriia</taxon>
        <taxon>Sphingobacteriales</taxon>
        <taxon>Sphingobacteriaceae</taxon>
        <taxon>Mucilaginibacter</taxon>
    </lineage>
</organism>
<dbReference type="SMART" id="SM00710">
    <property type="entry name" value="PbH1"/>
    <property type="match status" value="3"/>
</dbReference>
<dbReference type="RefSeq" id="WP_157524739.1">
    <property type="nucleotide sequence ID" value="NZ_CP066775.1"/>
</dbReference>
<keyword evidence="2" id="KW-1185">Reference proteome</keyword>
<sequence>MKKNLLYIIAVLTLGLAFSACHKAELVNISPALVSTANAITSDTLKGTIKGTLLKNKTYYFKSDITVNDGDTLLLQDGVHLIAIGDGLTPATSPEIFMHGTFISLGTSDNPNFITTKNAATLHAEAAAQKYDNALFGWWGGITCTPAAATASKPNPQGGDAIIKWTHIEFAGANAGSADDQSFYATGSPRYNMYFANITKNLIIEDSWFFGAKDDNIRVSGGKVSIMRNTFELCGGVGGEFFNMKSGTVGDLAYNMCIGAATNALKASDAGTTGVQCNVNMYNNTMVNCGFRQTKTGRGGSINYEKAARGKIYNNLIVNCRFGIRITSDADVPNVAYNNTGFYAYSAAIAAQFYSVDGIGVKQSGDILSTTPQANNPMFYGYDVNTYNFTANPGPIVANLQPYSLIAINTGNFKLQGSSPEIGKGKTDFTPLGSVTTTGIYGTTITAPGKDIGAYQNDGTGNQH</sequence>
<dbReference type="Proteomes" id="UP000429232">
    <property type="component" value="Chromosome"/>
</dbReference>
<dbReference type="SUPFAM" id="SSF51126">
    <property type="entry name" value="Pectin lyase-like"/>
    <property type="match status" value="1"/>
</dbReference>
<proteinExistence type="predicted"/>
<accession>A0A6I4I308</accession>
<protein>
    <recommendedName>
        <fullName evidence="3">Parallel beta helix pectate lyase-like protein</fullName>
    </recommendedName>
</protein>
<dbReference type="InterPro" id="IPR011050">
    <property type="entry name" value="Pectin_lyase_fold/virulence"/>
</dbReference>
<dbReference type="AlphaFoldDB" id="A0A6I4I308"/>
<dbReference type="EMBL" id="CP066775">
    <property type="protein sequence ID" value="QQL49626.1"/>
    <property type="molecule type" value="Genomic_DNA"/>
</dbReference>
<evidence type="ECO:0000313" key="2">
    <source>
        <dbReference type="Proteomes" id="UP000429232"/>
    </source>
</evidence>
<gene>
    <name evidence="1" type="ORF">GO620_015855</name>
</gene>
<dbReference type="KEGG" id="mgik:GO620_015855"/>
<dbReference type="InterPro" id="IPR006626">
    <property type="entry name" value="PbH1"/>
</dbReference>
<name>A0A6I4I308_9SPHI</name>